<dbReference type="PANTHER" id="PTHR22916:SF3">
    <property type="entry name" value="UDP-GLCNAC:BETAGAL BETA-1,3-N-ACETYLGLUCOSAMINYLTRANSFERASE-LIKE PROTEIN 1"/>
    <property type="match status" value="1"/>
</dbReference>
<gene>
    <name evidence="3" type="ORF">I6E12_03575</name>
</gene>
<dbReference type="EMBL" id="JADYTN010000005">
    <property type="protein sequence ID" value="MCF2563191.1"/>
    <property type="molecule type" value="Genomic_DNA"/>
</dbReference>
<dbReference type="Gene3D" id="3.90.550.10">
    <property type="entry name" value="Spore Coat Polysaccharide Biosynthesis Protein SpsA, Chain A"/>
    <property type="match status" value="1"/>
</dbReference>
<sequence length="262" mass="29939">MQQTITISVITITYNAAKVLQRTLDSVAHQTYQHIEHLIIDGASKDDTLAIAHRYAEGKNYPVVIQSEPDKGIYDAMNKGMAKATGDYLVFLNAGDVFHADDTLQTVCQTIALQTAGNTSAPLPAVVYGDTAIVDEQGHFLRLRRLRPPHQLSWRSFRWGMLVCHQSFYARTDVAQQHHYNLQYRHSADVDWCIRLMKDAEKRHLPIVNSHQILSDFMDGGNTTQHHRASLRERFTVMRNHYGFVSTLLCHLWFVIRAVIKK</sequence>
<keyword evidence="1" id="KW-1133">Transmembrane helix</keyword>
<organism evidence="3 4">
    <name type="scientific">Xylanibacter brevis</name>
    <dbReference type="NCBI Taxonomy" id="83231"/>
    <lineage>
        <taxon>Bacteria</taxon>
        <taxon>Pseudomonadati</taxon>
        <taxon>Bacteroidota</taxon>
        <taxon>Bacteroidia</taxon>
        <taxon>Bacteroidales</taxon>
        <taxon>Prevotellaceae</taxon>
        <taxon>Xylanibacter</taxon>
    </lineage>
</organism>
<dbReference type="InterPro" id="IPR001173">
    <property type="entry name" value="Glyco_trans_2-like"/>
</dbReference>
<keyword evidence="1" id="KW-0472">Membrane</keyword>
<name>A0ABS9CDW1_9BACT</name>
<keyword evidence="1" id="KW-0812">Transmembrane</keyword>
<keyword evidence="4" id="KW-1185">Reference proteome</keyword>
<feature type="transmembrane region" description="Helical" evidence="1">
    <location>
        <begin position="241"/>
        <end position="260"/>
    </location>
</feature>
<comment type="caution">
    <text evidence="3">The sequence shown here is derived from an EMBL/GenBank/DDBJ whole genome shotgun (WGS) entry which is preliminary data.</text>
</comment>
<dbReference type="PANTHER" id="PTHR22916">
    <property type="entry name" value="GLYCOSYLTRANSFERASE"/>
    <property type="match status" value="1"/>
</dbReference>
<evidence type="ECO:0000313" key="3">
    <source>
        <dbReference type="EMBL" id="MCF2563191.1"/>
    </source>
</evidence>
<accession>A0ABS9CDW1</accession>
<evidence type="ECO:0000256" key="1">
    <source>
        <dbReference type="SAM" id="Phobius"/>
    </source>
</evidence>
<dbReference type="Proteomes" id="UP001200470">
    <property type="component" value="Unassembled WGS sequence"/>
</dbReference>
<evidence type="ECO:0000259" key="2">
    <source>
        <dbReference type="Pfam" id="PF00535"/>
    </source>
</evidence>
<reference evidence="3 4" key="1">
    <citation type="submission" date="2020-12" db="EMBL/GenBank/DDBJ databases">
        <title>Whole genome sequences of gut porcine anaerobes.</title>
        <authorList>
            <person name="Kubasova T."/>
            <person name="Jahodarova E."/>
            <person name="Rychlik I."/>
        </authorList>
    </citation>
    <scope>NUCLEOTIDE SEQUENCE [LARGE SCALE GENOMIC DNA]</scope>
    <source>
        <strain evidence="3 4">An925</strain>
    </source>
</reference>
<dbReference type="SUPFAM" id="SSF53448">
    <property type="entry name" value="Nucleotide-diphospho-sugar transferases"/>
    <property type="match status" value="1"/>
</dbReference>
<dbReference type="InterPro" id="IPR029044">
    <property type="entry name" value="Nucleotide-diphossugar_trans"/>
</dbReference>
<dbReference type="Pfam" id="PF00535">
    <property type="entry name" value="Glycos_transf_2"/>
    <property type="match status" value="1"/>
</dbReference>
<dbReference type="RefSeq" id="WP_301637622.1">
    <property type="nucleotide sequence ID" value="NZ_JADYTN010000005.1"/>
</dbReference>
<protein>
    <submittedName>
        <fullName evidence="3">Glycosyltransferase</fullName>
    </submittedName>
</protein>
<dbReference type="CDD" id="cd06433">
    <property type="entry name" value="GT_2_WfgS_like"/>
    <property type="match status" value="1"/>
</dbReference>
<proteinExistence type="predicted"/>
<evidence type="ECO:0000313" key="4">
    <source>
        <dbReference type="Proteomes" id="UP001200470"/>
    </source>
</evidence>
<feature type="domain" description="Glycosyltransferase 2-like" evidence="2">
    <location>
        <begin position="8"/>
        <end position="168"/>
    </location>
</feature>